<evidence type="ECO:0000256" key="6">
    <source>
        <dbReference type="ARBA" id="ARBA00023014"/>
    </source>
</evidence>
<comment type="caution">
    <text evidence="11">The sequence shown here is derived from an EMBL/GenBank/DDBJ whole genome shotgun (WGS) entry which is preliminary data.</text>
</comment>
<evidence type="ECO:0000256" key="9">
    <source>
        <dbReference type="SAM" id="MobiDB-lite"/>
    </source>
</evidence>
<evidence type="ECO:0000259" key="10">
    <source>
        <dbReference type="PROSITE" id="PS51379"/>
    </source>
</evidence>
<comment type="function">
    <text evidence="8">Ferredoxins are iron-sulfur proteins that transfer electrons in a wide variety of metabolic reactions.</text>
</comment>
<dbReference type="Pfam" id="PF13459">
    <property type="entry name" value="Fer4_15"/>
    <property type="match status" value="1"/>
</dbReference>
<keyword evidence="3 8" id="KW-0479">Metal-binding</keyword>
<evidence type="ECO:0000256" key="1">
    <source>
        <dbReference type="ARBA" id="ARBA00001927"/>
    </source>
</evidence>
<dbReference type="GO" id="GO:0009055">
    <property type="term" value="F:electron transfer activity"/>
    <property type="evidence" value="ECO:0007669"/>
    <property type="project" value="UniProtKB-UniRule"/>
</dbReference>
<dbReference type="SUPFAM" id="SSF54862">
    <property type="entry name" value="4Fe-4S ferredoxins"/>
    <property type="match status" value="1"/>
</dbReference>
<keyword evidence="12" id="KW-1185">Reference proteome</keyword>
<dbReference type="InterPro" id="IPR051269">
    <property type="entry name" value="Fe-S_cluster_ET"/>
</dbReference>
<dbReference type="PRINTS" id="PR00352">
    <property type="entry name" value="3FE4SFRDOXIN"/>
</dbReference>
<keyword evidence="4 8" id="KW-0249">Electron transport</keyword>
<feature type="compositionally biased region" description="Polar residues" evidence="9">
    <location>
        <begin position="1"/>
        <end position="39"/>
    </location>
</feature>
<dbReference type="PANTHER" id="PTHR36923">
    <property type="entry name" value="FERREDOXIN"/>
    <property type="match status" value="1"/>
</dbReference>
<dbReference type="Proteomes" id="UP001206128">
    <property type="component" value="Unassembled WGS sequence"/>
</dbReference>
<dbReference type="Gene3D" id="3.30.70.20">
    <property type="match status" value="1"/>
</dbReference>
<evidence type="ECO:0000256" key="5">
    <source>
        <dbReference type="ARBA" id="ARBA00023004"/>
    </source>
</evidence>
<feature type="domain" description="4Fe-4S ferredoxin-type" evidence="10">
    <location>
        <begin position="55"/>
        <end position="83"/>
    </location>
</feature>
<keyword evidence="2 8" id="KW-0813">Transport</keyword>
<gene>
    <name evidence="11" type="ORF">LX83_005614</name>
</gene>
<name>A0AAE3GIB8_9PSEU</name>
<keyword evidence="6 8" id="KW-0411">Iron-sulfur</keyword>
<accession>A0AAE3GIB8</accession>
<dbReference type="PROSITE" id="PS51379">
    <property type="entry name" value="4FE4S_FER_2"/>
    <property type="match status" value="1"/>
</dbReference>
<dbReference type="PANTHER" id="PTHR36923:SF3">
    <property type="entry name" value="FERREDOXIN"/>
    <property type="match status" value="1"/>
</dbReference>
<dbReference type="InterPro" id="IPR001080">
    <property type="entry name" value="3Fe4S_ferredoxin"/>
</dbReference>
<evidence type="ECO:0000256" key="4">
    <source>
        <dbReference type="ARBA" id="ARBA00022982"/>
    </source>
</evidence>
<evidence type="ECO:0000256" key="3">
    <source>
        <dbReference type="ARBA" id="ARBA00022723"/>
    </source>
</evidence>
<keyword evidence="7" id="KW-0003">3Fe-4S</keyword>
<evidence type="ECO:0000313" key="11">
    <source>
        <dbReference type="EMBL" id="MCP2168736.1"/>
    </source>
</evidence>
<protein>
    <recommendedName>
        <fullName evidence="8">Ferredoxin</fullName>
    </recommendedName>
</protein>
<organism evidence="11 12">
    <name type="scientific">Goodfellowiella coeruleoviolacea</name>
    <dbReference type="NCBI Taxonomy" id="334858"/>
    <lineage>
        <taxon>Bacteria</taxon>
        <taxon>Bacillati</taxon>
        <taxon>Actinomycetota</taxon>
        <taxon>Actinomycetes</taxon>
        <taxon>Pseudonocardiales</taxon>
        <taxon>Pseudonocardiaceae</taxon>
        <taxon>Goodfellowiella</taxon>
    </lineage>
</organism>
<dbReference type="InterPro" id="IPR017896">
    <property type="entry name" value="4Fe4S_Fe-S-bd"/>
</dbReference>
<evidence type="ECO:0000256" key="2">
    <source>
        <dbReference type="ARBA" id="ARBA00022448"/>
    </source>
</evidence>
<dbReference type="RefSeq" id="WP_253776836.1">
    <property type="nucleotide sequence ID" value="NZ_JAMTCK010000015.1"/>
</dbReference>
<dbReference type="GO" id="GO:0051538">
    <property type="term" value="F:3 iron, 4 sulfur cluster binding"/>
    <property type="evidence" value="ECO:0007669"/>
    <property type="project" value="UniProtKB-KW"/>
</dbReference>
<dbReference type="GO" id="GO:0005506">
    <property type="term" value="F:iron ion binding"/>
    <property type="evidence" value="ECO:0007669"/>
    <property type="project" value="UniProtKB-UniRule"/>
</dbReference>
<dbReference type="EMBL" id="JAMTCK010000015">
    <property type="protein sequence ID" value="MCP2168736.1"/>
    <property type="molecule type" value="Genomic_DNA"/>
</dbReference>
<feature type="region of interest" description="Disordered" evidence="9">
    <location>
        <begin position="1"/>
        <end position="48"/>
    </location>
</feature>
<reference evidence="11" key="1">
    <citation type="submission" date="2022-06" db="EMBL/GenBank/DDBJ databases">
        <title>Genomic Encyclopedia of Archaeal and Bacterial Type Strains, Phase II (KMG-II): from individual species to whole genera.</title>
        <authorList>
            <person name="Goeker M."/>
        </authorList>
    </citation>
    <scope>NUCLEOTIDE SEQUENCE</scope>
    <source>
        <strain evidence="11">DSM 43935</strain>
    </source>
</reference>
<proteinExistence type="predicted"/>
<keyword evidence="5 8" id="KW-0408">Iron</keyword>
<evidence type="ECO:0000256" key="7">
    <source>
        <dbReference type="ARBA" id="ARBA00023291"/>
    </source>
</evidence>
<dbReference type="AlphaFoldDB" id="A0AAE3GIB8"/>
<sequence length="124" mass="12874">MNSTGDLNSTGDMDSAGGMNSTGDMDSASGMNSTGSTGADSGMGTARSALSPVRWRVHLDRDRCIGSGLCLGAAPEHFDLVRGETRPRLVEITPDPTVLDAAQCCPSEAIRVTRVDTGEVLTTE</sequence>
<evidence type="ECO:0000256" key="8">
    <source>
        <dbReference type="RuleBase" id="RU368020"/>
    </source>
</evidence>
<comment type="cofactor">
    <cofactor evidence="1">
        <name>[3Fe-4S] cluster</name>
        <dbReference type="ChEBI" id="CHEBI:21137"/>
    </cofactor>
</comment>
<evidence type="ECO:0000313" key="12">
    <source>
        <dbReference type="Proteomes" id="UP001206128"/>
    </source>
</evidence>